<evidence type="ECO:0000313" key="2">
    <source>
        <dbReference type="EMBL" id="EUR73189.1"/>
    </source>
</evidence>
<dbReference type="AlphaFoldDB" id="W7FH93"/>
<keyword evidence="1" id="KW-0472">Membrane</keyword>
<protein>
    <submittedName>
        <fullName evidence="2">Uncharacterized protein</fullName>
    </submittedName>
</protein>
<dbReference type="Proteomes" id="UP000030688">
    <property type="component" value="Unassembled WGS sequence"/>
</dbReference>
<feature type="transmembrane region" description="Helical" evidence="1">
    <location>
        <begin position="56"/>
        <end position="76"/>
    </location>
</feature>
<organism evidence="2 3">
    <name type="scientific">Plasmodium falciparum (isolate 7G8)</name>
    <dbReference type="NCBI Taxonomy" id="57266"/>
    <lineage>
        <taxon>Eukaryota</taxon>
        <taxon>Sar</taxon>
        <taxon>Alveolata</taxon>
        <taxon>Apicomplexa</taxon>
        <taxon>Aconoidasida</taxon>
        <taxon>Haemosporida</taxon>
        <taxon>Plasmodiidae</taxon>
        <taxon>Plasmodium</taxon>
        <taxon>Plasmodium (Laverania)</taxon>
    </lineage>
</organism>
<reference evidence="2 3" key="2">
    <citation type="submission" date="2013-02" db="EMBL/GenBank/DDBJ databases">
        <title>The Genome Sequence of Plasmodium falciparum 7G8.</title>
        <authorList>
            <consortium name="The Broad Institute Genome Sequencing Platform"/>
            <consortium name="The Broad Institute Genome Sequencing Center for Infectious Disease"/>
            <person name="Neafsey D."/>
            <person name="Cheeseman I."/>
            <person name="Volkman S."/>
            <person name="Adams J."/>
            <person name="Walker B."/>
            <person name="Young S.K."/>
            <person name="Zeng Q."/>
            <person name="Gargeya S."/>
            <person name="Fitzgerald M."/>
            <person name="Haas B."/>
            <person name="Abouelleil A."/>
            <person name="Alvarado L."/>
            <person name="Arachchi H.M."/>
            <person name="Berlin A.M."/>
            <person name="Chapman S.B."/>
            <person name="Dewar J."/>
            <person name="Goldberg J."/>
            <person name="Griggs A."/>
            <person name="Gujja S."/>
            <person name="Hansen M."/>
            <person name="Howarth C."/>
            <person name="Imamovic A."/>
            <person name="Larimer J."/>
            <person name="McCowan C."/>
            <person name="Murphy C."/>
            <person name="Neiman D."/>
            <person name="Pearson M."/>
            <person name="Priest M."/>
            <person name="Roberts A."/>
            <person name="Saif S."/>
            <person name="Shea T."/>
            <person name="Sisk P."/>
            <person name="Sykes S."/>
            <person name="Wortman J."/>
            <person name="Nusbaum C."/>
            <person name="Birren B."/>
        </authorList>
    </citation>
    <scope>NUCLEOTIDE SEQUENCE [LARGE SCALE GENOMIC DNA]</scope>
    <source>
        <strain evidence="2 3">7G8</strain>
    </source>
</reference>
<reference evidence="3" key="1">
    <citation type="submission" date="2007-11" db="EMBL/GenBank/DDBJ databases">
        <authorList>
            <consortium name="The Broad Institute Genome Sequencing Platform"/>
            <person name="Volkman S.K."/>
            <person name="Daily J.P."/>
            <person name="Sarr O."/>
            <person name="Ndiaye D."/>
            <person name="Ndir O."/>
            <person name="Mboup S."/>
            <person name="Lukens A."/>
            <person name="Stange-Thomann N."/>
            <person name="Mauceli E."/>
            <person name="Gnerre S."/>
            <person name="Jaffe D."/>
            <person name="Zainoun J."/>
            <person name="Wiegand R.C."/>
            <person name="Birren B."/>
            <person name="Galagan J."/>
            <person name="Lander E."/>
            <person name="Wirth D.F."/>
        </authorList>
    </citation>
    <scope>NUCLEOTIDE SEQUENCE [LARGE SCALE GENOMIC DNA]</scope>
    <source>
        <strain evidence="3">7G8</strain>
    </source>
</reference>
<proteinExistence type="predicted"/>
<accession>W7FH93</accession>
<gene>
    <name evidence="2" type="ORF">PFBG_02051</name>
</gene>
<evidence type="ECO:0000256" key="1">
    <source>
        <dbReference type="SAM" id="Phobius"/>
    </source>
</evidence>
<keyword evidence="1" id="KW-1133">Transmembrane helix</keyword>
<sequence>MSVLLLSCLSSPVVRYVTFPCENVGSTPLADNFIRKVADRAAELPGGGWRNFFIKFLYNSFIIYYKIYIIILNCYISMNTNYLFMKNIRIYSYSCFNSKRYEPL</sequence>
<keyword evidence="1" id="KW-0812">Transmembrane</keyword>
<evidence type="ECO:0000313" key="3">
    <source>
        <dbReference type="Proteomes" id="UP000030688"/>
    </source>
</evidence>
<name>W7FH93_PLAF8</name>
<dbReference type="EMBL" id="KE123608">
    <property type="protein sequence ID" value="EUR73189.1"/>
    <property type="molecule type" value="Genomic_DNA"/>
</dbReference>